<evidence type="ECO:0008006" key="3">
    <source>
        <dbReference type="Google" id="ProtNLM"/>
    </source>
</evidence>
<protein>
    <recommendedName>
        <fullName evidence="3">Ankyrin repeat-containing protein</fullName>
    </recommendedName>
</protein>
<dbReference type="EMBL" id="GL883013">
    <property type="protein sequence ID" value="EGG20207.1"/>
    <property type="molecule type" value="Genomic_DNA"/>
</dbReference>
<dbReference type="Proteomes" id="UP000007797">
    <property type="component" value="Unassembled WGS sequence"/>
</dbReference>
<dbReference type="AlphaFoldDB" id="F4PW43"/>
<dbReference type="RefSeq" id="XP_004367190.1">
    <property type="nucleotide sequence ID" value="XM_004367133.1"/>
</dbReference>
<evidence type="ECO:0000313" key="2">
    <source>
        <dbReference type="Proteomes" id="UP000007797"/>
    </source>
</evidence>
<reference evidence="2" key="1">
    <citation type="journal article" date="2011" name="Genome Res.">
        <title>Phylogeny-wide analysis of social amoeba genomes highlights ancient origins for complex intercellular communication.</title>
        <authorList>
            <person name="Heidel A.J."/>
            <person name="Lawal H.M."/>
            <person name="Felder M."/>
            <person name="Schilde C."/>
            <person name="Helps N.R."/>
            <person name="Tunggal B."/>
            <person name="Rivero F."/>
            <person name="John U."/>
            <person name="Schleicher M."/>
            <person name="Eichinger L."/>
            <person name="Platzer M."/>
            <person name="Noegel A.A."/>
            <person name="Schaap P."/>
            <person name="Gloeckner G."/>
        </authorList>
    </citation>
    <scope>NUCLEOTIDE SEQUENCE [LARGE SCALE GENOMIC DNA]</scope>
    <source>
        <strain evidence="2">SH3</strain>
    </source>
</reference>
<dbReference type="SUPFAM" id="SSF140860">
    <property type="entry name" value="Pseudo ankyrin repeat-like"/>
    <property type="match status" value="1"/>
</dbReference>
<keyword evidence="2" id="KW-1185">Reference proteome</keyword>
<name>F4PW43_CACFS</name>
<sequence length="580" mass="66695">MSNYNNEDDKLKMMTFKRVIHMSVERIGTLALIHIPIIYKYENAIEVQWMLSNGYTTLLHYKLDRDDTLRMGSVLDESSDNRIIELRQLIQDIFKTKDIALSVKLFNRFKTEFLQVDNCIDLACFSGSLDVVKLLVSLSTSNNSNPITRDALENAFYSGSLELVQYLDKFIDIFQVYRGTTSNTNVNQRILKSYHTFALEQSTIEPTKFINNFIIPVLFLNTEPSHIIQGYPLLAIPNNNSYNWSIENMHKELKNNESYFLKVCQALPWIFQQQDNINILDTQVRTIMKEIDCNNRHIYQPIYNMIFGYESLLQNNHSLETIGLVHNQLIKSVVRLGVVSRLVFMYLLGGGQSISKLEQIASFIHQHITLDQLKLLLQLDPSIATSFRITKPECFEEDVFLYLLEIGILTEEVVIGQWKTSISIGDLPSIRFGILAMTLIQAGGHPSYHQSYQHSNLTDLCRSNNHYNNQLVLYLVESKKCCVLYALGAAIRAANYRLFDQIAALSSENEQNTQYPMTSGVDKALQSIIGVNDFDRFGVFINHINDNLYSTAVSPKFCLRYGRTWFLGKIIFKYQSLPLH</sequence>
<gene>
    <name evidence="1" type="ORF">DFA_07327</name>
</gene>
<dbReference type="KEGG" id="dfa:DFA_07327"/>
<dbReference type="GeneID" id="14872481"/>
<organism evidence="1 2">
    <name type="scientific">Cavenderia fasciculata</name>
    <name type="common">Slime mold</name>
    <name type="synonym">Dictyostelium fasciculatum</name>
    <dbReference type="NCBI Taxonomy" id="261658"/>
    <lineage>
        <taxon>Eukaryota</taxon>
        <taxon>Amoebozoa</taxon>
        <taxon>Evosea</taxon>
        <taxon>Eumycetozoa</taxon>
        <taxon>Dictyostelia</taxon>
        <taxon>Acytosteliales</taxon>
        <taxon>Cavenderiaceae</taxon>
        <taxon>Cavenderia</taxon>
    </lineage>
</organism>
<proteinExistence type="predicted"/>
<evidence type="ECO:0000313" key="1">
    <source>
        <dbReference type="EMBL" id="EGG20207.1"/>
    </source>
</evidence>
<accession>F4PW43</accession>